<keyword evidence="2" id="KW-1185">Reference proteome</keyword>
<name>A0ABQ6VQC8_9BACT</name>
<protein>
    <submittedName>
        <fullName evidence="1">Uncharacterized protein</fullName>
    </submittedName>
</protein>
<comment type="caution">
    <text evidence="1">The sequence shown here is derived from an EMBL/GenBank/DDBJ whole genome shotgun (WGS) entry which is preliminary data.</text>
</comment>
<dbReference type="RefSeq" id="WP_152187325.1">
    <property type="nucleotide sequence ID" value="NZ_WFKI01000043.1"/>
</dbReference>
<accession>A0ABQ6VQC8</accession>
<evidence type="ECO:0000313" key="1">
    <source>
        <dbReference type="EMBL" id="KAB7892939.1"/>
    </source>
</evidence>
<evidence type="ECO:0000313" key="2">
    <source>
        <dbReference type="Proteomes" id="UP000461010"/>
    </source>
</evidence>
<proteinExistence type="predicted"/>
<dbReference type="Proteomes" id="UP000461010">
    <property type="component" value="Unassembled WGS sequence"/>
</dbReference>
<gene>
    <name evidence="1" type="ORF">GBG18_00255</name>
</gene>
<sequence length="104" mass="12183">MYDYLKILQEKAKKIDVDIKVCGYDKECIMNELACKVRSNLENEELSVIKEKAIKIHAVINTNNMDKNSLLDAIEERIKEILEEENERYTSIEMQQNFMPLDLG</sequence>
<reference evidence="1 2" key="1">
    <citation type="submission" date="2019-10" db="EMBL/GenBank/DDBJ databases">
        <title>Poseidonibacter ostreae sp. nov., isolated from the gut of the Ostrea denselamellosa.</title>
        <authorList>
            <person name="Choi A."/>
        </authorList>
    </citation>
    <scope>NUCLEOTIDE SEQUENCE [LARGE SCALE GENOMIC DNA]</scope>
    <source>
        <strain evidence="1 2">SJOD-M-5</strain>
    </source>
</reference>
<dbReference type="EMBL" id="WFKJ01000001">
    <property type="protein sequence ID" value="KAB7892939.1"/>
    <property type="molecule type" value="Genomic_DNA"/>
</dbReference>
<organism evidence="1 2">
    <name type="scientific">Poseidonibacter ostreae</name>
    <dbReference type="NCBI Taxonomy" id="2654171"/>
    <lineage>
        <taxon>Bacteria</taxon>
        <taxon>Pseudomonadati</taxon>
        <taxon>Campylobacterota</taxon>
        <taxon>Epsilonproteobacteria</taxon>
        <taxon>Campylobacterales</taxon>
        <taxon>Arcobacteraceae</taxon>
        <taxon>Poseidonibacter</taxon>
    </lineage>
</organism>